<feature type="region of interest" description="Disordered" evidence="6">
    <location>
        <begin position="106"/>
        <end position="130"/>
    </location>
</feature>
<dbReference type="InterPro" id="IPR013105">
    <property type="entry name" value="TPR_2"/>
</dbReference>
<feature type="region of interest" description="Disordered" evidence="6">
    <location>
        <begin position="35"/>
        <end position="85"/>
    </location>
</feature>
<dbReference type="Pfam" id="PF07719">
    <property type="entry name" value="TPR_2"/>
    <property type="match status" value="1"/>
</dbReference>
<dbReference type="Pfam" id="PF13432">
    <property type="entry name" value="TPR_16"/>
    <property type="match status" value="2"/>
</dbReference>
<dbReference type="SUPFAM" id="SSF48452">
    <property type="entry name" value="TPR-like"/>
    <property type="match status" value="2"/>
</dbReference>
<name>A0A9D3LIJ9_ANGAN</name>
<dbReference type="GO" id="GO:0101031">
    <property type="term" value="C:protein folding chaperone complex"/>
    <property type="evidence" value="ECO:0007669"/>
    <property type="project" value="TreeGrafter"/>
</dbReference>
<proteinExistence type="inferred from homology"/>
<dbReference type="PROSITE" id="PS50005">
    <property type="entry name" value="TPR"/>
    <property type="match status" value="4"/>
</dbReference>
<dbReference type="InterPro" id="IPR051966">
    <property type="entry name" value="RPAP3"/>
</dbReference>
<keyword evidence="1" id="KW-0677">Repeat</keyword>
<evidence type="ECO:0000256" key="1">
    <source>
        <dbReference type="ARBA" id="ARBA00022737"/>
    </source>
</evidence>
<evidence type="ECO:0000256" key="6">
    <source>
        <dbReference type="SAM" id="MobiDB-lite"/>
    </source>
</evidence>
<dbReference type="SMART" id="SM00028">
    <property type="entry name" value="TPR"/>
    <property type="match status" value="6"/>
</dbReference>
<feature type="repeat" description="TPR" evidence="5">
    <location>
        <begin position="359"/>
        <end position="392"/>
    </location>
</feature>
<gene>
    <name evidence="8" type="ORF">ANANG_G00311820</name>
</gene>
<evidence type="ECO:0000313" key="8">
    <source>
        <dbReference type="EMBL" id="KAG5830542.1"/>
    </source>
</evidence>
<organism evidence="8 9">
    <name type="scientific">Anguilla anguilla</name>
    <name type="common">European freshwater eel</name>
    <name type="synonym">Muraena anguilla</name>
    <dbReference type="NCBI Taxonomy" id="7936"/>
    <lineage>
        <taxon>Eukaryota</taxon>
        <taxon>Metazoa</taxon>
        <taxon>Chordata</taxon>
        <taxon>Craniata</taxon>
        <taxon>Vertebrata</taxon>
        <taxon>Euteleostomi</taxon>
        <taxon>Actinopterygii</taxon>
        <taxon>Neopterygii</taxon>
        <taxon>Teleostei</taxon>
        <taxon>Anguilliformes</taxon>
        <taxon>Anguillidae</taxon>
        <taxon>Anguilla</taxon>
    </lineage>
</organism>
<evidence type="ECO:0000256" key="5">
    <source>
        <dbReference type="PROSITE-ProRule" id="PRU00339"/>
    </source>
</evidence>
<dbReference type="InterPro" id="IPR025986">
    <property type="entry name" value="RPAP3-like_C"/>
</dbReference>
<feature type="compositionally biased region" description="Basic and acidic residues" evidence="6">
    <location>
        <begin position="510"/>
        <end position="532"/>
    </location>
</feature>
<feature type="domain" description="RNA-polymerase II-associated protein 3-like C-terminal" evidence="7">
    <location>
        <begin position="551"/>
        <end position="641"/>
    </location>
</feature>
<dbReference type="Gene3D" id="1.25.40.10">
    <property type="entry name" value="Tetratricopeptide repeat domain"/>
    <property type="match status" value="2"/>
</dbReference>
<evidence type="ECO:0000259" key="7">
    <source>
        <dbReference type="Pfam" id="PF13877"/>
    </source>
</evidence>
<feature type="repeat" description="TPR" evidence="5">
    <location>
        <begin position="199"/>
        <end position="232"/>
    </location>
</feature>
<evidence type="ECO:0000256" key="2">
    <source>
        <dbReference type="ARBA" id="ARBA00022803"/>
    </source>
</evidence>
<feature type="region of interest" description="Disordered" evidence="6">
    <location>
        <begin position="408"/>
        <end position="548"/>
    </location>
</feature>
<dbReference type="EMBL" id="JAFIRN010000019">
    <property type="protein sequence ID" value="KAG5830542.1"/>
    <property type="molecule type" value="Genomic_DNA"/>
</dbReference>
<dbReference type="Pfam" id="PF00515">
    <property type="entry name" value="TPR_1"/>
    <property type="match status" value="1"/>
</dbReference>
<protein>
    <recommendedName>
        <fullName evidence="4">RNA polymerase II-associated protein 3</fullName>
    </recommendedName>
</protein>
<dbReference type="Proteomes" id="UP001044222">
    <property type="component" value="Chromosome 19"/>
</dbReference>
<comment type="similarity">
    <text evidence="3">Belongs to the RPAP3 family.</text>
</comment>
<feature type="repeat" description="TPR" evidence="5">
    <location>
        <begin position="131"/>
        <end position="164"/>
    </location>
</feature>
<dbReference type="AlphaFoldDB" id="A0A9D3LIJ9"/>
<sequence length="670" mass="75737">MSGGNKAIELQLQMRQNAEELHDFMKELDSWETDIKKKDEQLRGGGAGEPQQQNLPPIRNKDFRQKKKEKSKVLTKNAKNQLKQSRIKSYDYQSWDKFDADKALESMDKDESPDSESDTEETGVPIDRDRALSEKEKGNRFFKEGKYDDAVECYTRGMDADPYNPVLPTNRATCFFRLKKYAVAESDCNLAIVLDRNYAKAYARRGAARFALCNLESALEDYEMVLKLDPENLEAKNEVRKIKEALSQQGAKTDRKEIAEKKLPEAVDNQEGKVRDNQEGKVREQQVRQQAVVQKDLGNAYFKEGKYEAAAESYSRGMEADATNALLPANRAMAYLKLQRYAEAEEDCSRAIALDATYAKAFARRGSARAALGKPREAREDFEQVLKLEPGNKQAMDELKKISADAAAGGLTSEQSALDQQTRRRTVQPVHKPPPLRSTKPLRRIEIEEVGGEPPVPEKPRGAPSCSTNEGTAPPIDGEGDDGKGASPPIGSPCAKIQKIEEISDSPTQRPDEKPESRNEKAEQTKRKEDLASRQAPPPSVSEPVSIPALPMNSFQLEADMRKLKNHPEMMYKYLKQIEPDKYPKVFQNSLEPDILNQILWIFKSFYIKYEAPSLMLEVLRNLATVRRFDMAVMFMSAAEKKVLHELFDCLRHAGLEDESVKALQKKYEV</sequence>
<keyword evidence="9" id="KW-1185">Reference proteome</keyword>
<accession>A0A9D3LIJ9</accession>
<evidence type="ECO:0000256" key="3">
    <source>
        <dbReference type="ARBA" id="ARBA00038275"/>
    </source>
</evidence>
<keyword evidence="2 5" id="KW-0802">TPR repeat</keyword>
<dbReference type="FunFam" id="1.25.40.10:FF:000057">
    <property type="entry name" value="RNA polymerase II associated protein 3"/>
    <property type="match status" value="1"/>
</dbReference>
<comment type="caution">
    <text evidence="8">The sequence shown here is derived from an EMBL/GenBank/DDBJ whole genome shotgun (WGS) entry which is preliminary data.</text>
</comment>
<dbReference type="Pfam" id="PF13877">
    <property type="entry name" value="RPAP3_C"/>
    <property type="match status" value="1"/>
</dbReference>
<dbReference type="PANTHER" id="PTHR46423">
    <property type="entry name" value="RNA POLYMERASE II-ASSOCIATED PROTEIN 3"/>
    <property type="match status" value="1"/>
</dbReference>
<reference evidence="8" key="1">
    <citation type="submission" date="2021-01" db="EMBL/GenBank/DDBJ databases">
        <title>A chromosome-scale assembly of European eel, Anguilla anguilla.</title>
        <authorList>
            <person name="Henkel C."/>
            <person name="Jong-Raadsen S.A."/>
            <person name="Dufour S."/>
            <person name="Weltzien F.-A."/>
            <person name="Palstra A.P."/>
            <person name="Pelster B."/>
            <person name="Spaink H.P."/>
            <person name="Van Den Thillart G.E."/>
            <person name="Jansen H."/>
            <person name="Zahm M."/>
            <person name="Klopp C."/>
            <person name="Cedric C."/>
            <person name="Louis A."/>
            <person name="Berthelot C."/>
            <person name="Parey E."/>
            <person name="Roest Crollius H."/>
            <person name="Montfort J."/>
            <person name="Robinson-Rechavi M."/>
            <person name="Bucao C."/>
            <person name="Bouchez O."/>
            <person name="Gislard M."/>
            <person name="Lluch J."/>
            <person name="Milhes M."/>
            <person name="Lampietro C."/>
            <person name="Lopez Roques C."/>
            <person name="Donnadieu C."/>
            <person name="Braasch I."/>
            <person name="Desvignes T."/>
            <person name="Postlethwait J."/>
            <person name="Bobe J."/>
            <person name="Guiguen Y."/>
            <person name="Dirks R."/>
        </authorList>
    </citation>
    <scope>NUCLEOTIDE SEQUENCE</scope>
    <source>
        <strain evidence="8">Tag_6206</strain>
        <tissue evidence="8">Liver</tissue>
    </source>
</reference>
<dbReference type="PANTHER" id="PTHR46423:SF1">
    <property type="entry name" value="RNA POLYMERASE II-ASSOCIATED PROTEIN 3"/>
    <property type="match status" value="1"/>
</dbReference>
<dbReference type="InterPro" id="IPR019734">
    <property type="entry name" value="TPR_rpt"/>
</dbReference>
<feature type="repeat" description="TPR" evidence="5">
    <location>
        <begin position="291"/>
        <end position="324"/>
    </location>
</feature>
<dbReference type="InterPro" id="IPR011990">
    <property type="entry name" value="TPR-like_helical_dom_sf"/>
</dbReference>
<evidence type="ECO:0000313" key="9">
    <source>
        <dbReference type="Proteomes" id="UP001044222"/>
    </source>
</evidence>
<evidence type="ECO:0000256" key="4">
    <source>
        <dbReference type="ARBA" id="ARBA00040133"/>
    </source>
</evidence>